<feature type="compositionally biased region" description="Pro residues" evidence="1">
    <location>
        <begin position="42"/>
        <end position="51"/>
    </location>
</feature>
<feature type="compositionally biased region" description="Basic and acidic residues" evidence="1">
    <location>
        <begin position="287"/>
        <end position="307"/>
    </location>
</feature>
<feature type="compositionally biased region" description="Low complexity" evidence="1">
    <location>
        <begin position="59"/>
        <end position="69"/>
    </location>
</feature>
<feature type="compositionally biased region" description="Basic and acidic residues" evidence="1">
    <location>
        <begin position="17"/>
        <end position="35"/>
    </location>
</feature>
<reference evidence="2" key="1">
    <citation type="journal article" date="2023" name="Mol. Phylogenet. Evol.">
        <title>Genome-scale phylogeny and comparative genomics of the fungal order Sordariales.</title>
        <authorList>
            <person name="Hensen N."/>
            <person name="Bonometti L."/>
            <person name="Westerberg I."/>
            <person name="Brannstrom I.O."/>
            <person name="Guillou S."/>
            <person name="Cros-Aarteil S."/>
            <person name="Calhoun S."/>
            <person name="Haridas S."/>
            <person name="Kuo A."/>
            <person name="Mondo S."/>
            <person name="Pangilinan J."/>
            <person name="Riley R."/>
            <person name="LaButti K."/>
            <person name="Andreopoulos B."/>
            <person name="Lipzen A."/>
            <person name="Chen C."/>
            <person name="Yan M."/>
            <person name="Daum C."/>
            <person name="Ng V."/>
            <person name="Clum A."/>
            <person name="Steindorff A."/>
            <person name="Ohm R.A."/>
            <person name="Martin F."/>
            <person name="Silar P."/>
            <person name="Natvig D.O."/>
            <person name="Lalanne C."/>
            <person name="Gautier V."/>
            <person name="Ament-Velasquez S.L."/>
            <person name="Kruys A."/>
            <person name="Hutchinson M.I."/>
            <person name="Powell A.J."/>
            <person name="Barry K."/>
            <person name="Miller A.N."/>
            <person name="Grigoriev I.V."/>
            <person name="Debuchy R."/>
            <person name="Gladieux P."/>
            <person name="Hiltunen Thoren M."/>
            <person name="Johannesson H."/>
        </authorList>
    </citation>
    <scope>NUCLEOTIDE SEQUENCE</scope>
    <source>
        <strain evidence="2">CBS 990.96</strain>
    </source>
</reference>
<sequence>MGWLNGWFGPNTTNDSDPLKRLDPKLREFLERESPVKYNTPTLPPPEPSPPRKPKPKQPQDAKPQQQEPLVPAESLFQDGRYAHIWKTYKSKSAIDSETKSDHEKLMDVLDAFKERKALIGRAALENCADEQFTWADCMKSGGLSAKMTMCRAEVQKFERCYSTQSRLLKALGYLSAVGRDPELDERIQMRADELYHKIVEQEKLIEEAKKAGKEVPSFEPVFRKLEPLAKPDVKVPAPSEEKLKAWKEKLEKLPEEDRAAEEEALKAEHKANAEMAATIQGLWQEQAKEREDRRAKGQESVFDRFKGYLGNYRPKPNE</sequence>
<name>A0AAN7BU91_9PEZI</name>
<proteinExistence type="predicted"/>
<dbReference type="Proteomes" id="UP001301958">
    <property type="component" value="Unassembled WGS sequence"/>
</dbReference>
<evidence type="ECO:0008006" key="4">
    <source>
        <dbReference type="Google" id="ProtNLM"/>
    </source>
</evidence>
<evidence type="ECO:0000256" key="1">
    <source>
        <dbReference type="SAM" id="MobiDB-lite"/>
    </source>
</evidence>
<reference evidence="2" key="2">
    <citation type="submission" date="2023-05" db="EMBL/GenBank/DDBJ databases">
        <authorList>
            <consortium name="Lawrence Berkeley National Laboratory"/>
            <person name="Steindorff A."/>
            <person name="Hensen N."/>
            <person name="Bonometti L."/>
            <person name="Westerberg I."/>
            <person name="Brannstrom I.O."/>
            <person name="Guillou S."/>
            <person name="Cros-Aarteil S."/>
            <person name="Calhoun S."/>
            <person name="Haridas S."/>
            <person name="Kuo A."/>
            <person name="Mondo S."/>
            <person name="Pangilinan J."/>
            <person name="Riley R."/>
            <person name="Labutti K."/>
            <person name="Andreopoulos B."/>
            <person name="Lipzen A."/>
            <person name="Chen C."/>
            <person name="Yanf M."/>
            <person name="Daum C."/>
            <person name="Ng V."/>
            <person name="Clum A."/>
            <person name="Ohm R."/>
            <person name="Martin F."/>
            <person name="Silar P."/>
            <person name="Natvig D."/>
            <person name="Lalanne C."/>
            <person name="Gautier V."/>
            <person name="Ament-Velasquez S.L."/>
            <person name="Kruys A."/>
            <person name="Hutchinson M.I."/>
            <person name="Powell A.J."/>
            <person name="Barry K."/>
            <person name="Miller A.N."/>
            <person name="Grigoriev I.V."/>
            <person name="Debuchy R."/>
            <person name="Gladieux P."/>
            <person name="Thoren M.H."/>
            <person name="Johannesson H."/>
        </authorList>
    </citation>
    <scope>NUCLEOTIDE SEQUENCE</scope>
    <source>
        <strain evidence="2">CBS 990.96</strain>
    </source>
</reference>
<keyword evidence="3" id="KW-1185">Reference proteome</keyword>
<gene>
    <name evidence="2" type="ORF">QBC38DRAFT_471597</name>
</gene>
<evidence type="ECO:0000313" key="2">
    <source>
        <dbReference type="EMBL" id="KAK4229761.1"/>
    </source>
</evidence>
<dbReference type="AlphaFoldDB" id="A0AAN7BU91"/>
<dbReference type="EMBL" id="MU865305">
    <property type="protein sequence ID" value="KAK4229761.1"/>
    <property type="molecule type" value="Genomic_DNA"/>
</dbReference>
<feature type="region of interest" description="Disordered" evidence="1">
    <location>
        <begin position="279"/>
        <end position="319"/>
    </location>
</feature>
<accession>A0AAN7BU91</accession>
<organism evidence="2 3">
    <name type="scientific">Podospora fimiseda</name>
    <dbReference type="NCBI Taxonomy" id="252190"/>
    <lineage>
        <taxon>Eukaryota</taxon>
        <taxon>Fungi</taxon>
        <taxon>Dikarya</taxon>
        <taxon>Ascomycota</taxon>
        <taxon>Pezizomycotina</taxon>
        <taxon>Sordariomycetes</taxon>
        <taxon>Sordariomycetidae</taxon>
        <taxon>Sordariales</taxon>
        <taxon>Podosporaceae</taxon>
        <taxon>Podospora</taxon>
    </lineage>
</organism>
<feature type="region of interest" description="Disordered" evidence="1">
    <location>
        <begin position="1"/>
        <end position="74"/>
    </location>
</feature>
<comment type="caution">
    <text evidence="2">The sequence shown here is derived from an EMBL/GenBank/DDBJ whole genome shotgun (WGS) entry which is preliminary data.</text>
</comment>
<protein>
    <recommendedName>
        <fullName evidence="4">Autophagy protein</fullName>
    </recommendedName>
</protein>
<evidence type="ECO:0000313" key="3">
    <source>
        <dbReference type="Proteomes" id="UP001301958"/>
    </source>
</evidence>